<dbReference type="UniPathway" id="UPA00242"/>
<evidence type="ECO:0000256" key="3">
    <source>
        <dbReference type="ARBA" id="ARBA00023235"/>
    </source>
</evidence>
<dbReference type="EC" id="5.1.3.3" evidence="5"/>
<keyword evidence="4 5" id="KW-0119">Carbohydrate metabolism</keyword>
<protein>
    <recommendedName>
        <fullName evidence="5">Aldose 1-epimerase</fullName>
        <ecNumber evidence="5">5.1.3.3</ecNumber>
    </recommendedName>
</protein>
<evidence type="ECO:0000256" key="5">
    <source>
        <dbReference type="PIRNR" id="PIRNR005096"/>
    </source>
</evidence>
<evidence type="ECO:0000256" key="1">
    <source>
        <dbReference type="ARBA" id="ARBA00005028"/>
    </source>
</evidence>
<dbReference type="PANTHER" id="PTHR10091">
    <property type="entry name" value="ALDOSE-1-EPIMERASE"/>
    <property type="match status" value="1"/>
</dbReference>
<dbReference type="AlphaFoldDB" id="A0A1Q2D7D8"/>
<dbReference type="KEGG" id="vpi:BW732_08260"/>
<dbReference type="InterPro" id="IPR015443">
    <property type="entry name" value="Aldose_1-epimerase"/>
</dbReference>
<organism evidence="6 7">
    <name type="scientific">Vagococcus penaei</name>
    <dbReference type="NCBI Taxonomy" id="633807"/>
    <lineage>
        <taxon>Bacteria</taxon>
        <taxon>Bacillati</taxon>
        <taxon>Bacillota</taxon>
        <taxon>Bacilli</taxon>
        <taxon>Lactobacillales</taxon>
        <taxon>Enterococcaceae</taxon>
        <taxon>Vagococcus</taxon>
    </lineage>
</organism>
<dbReference type="RefSeq" id="WP_077276292.1">
    <property type="nucleotide sequence ID" value="NZ_CP019609.1"/>
</dbReference>
<gene>
    <name evidence="6" type="ORF">BW732_08260</name>
</gene>
<evidence type="ECO:0000256" key="4">
    <source>
        <dbReference type="ARBA" id="ARBA00023277"/>
    </source>
</evidence>
<dbReference type="InterPro" id="IPR011013">
    <property type="entry name" value="Gal_mutarotase_sf_dom"/>
</dbReference>
<dbReference type="GO" id="GO:0006006">
    <property type="term" value="P:glucose metabolic process"/>
    <property type="evidence" value="ECO:0007669"/>
    <property type="project" value="TreeGrafter"/>
</dbReference>
<comment type="similarity">
    <text evidence="2 5">Belongs to the aldose epimerase family.</text>
</comment>
<keyword evidence="3 5" id="KW-0413">Isomerase</keyword>
<name>A0A1Q2D7D8_9ENTE</name>
<dbReference type="SUPFAM" id="SSF74650">
    <property type="entry name" value="Galactose mutarotase-like"/>
    <property type="match status" value="1"/>
</dbReference>
<dbReference type="EMBL" id="CP019609">
    <property type="protein sequence ID" value="AQP54215.1"/>
    <property type="molecule type" value="Genomic_DNA"/>
</dbReference>
<evidence type="ECO:0000313" key="6">
    <source>
        <dbReference type="EMBL" id="AQP54215.1"/>
    </source>
</evidence>
<dbReference type="PIRSF" id="PIRSF005096">
    <property type="entry name" value="GALM"/>
    <property type="match status" value="1"/>
</dbReference>
<dbReference type="STRING" id="633807.BW732_08260"/>
<dbReference type="InterPro" id="IPR008183">
    <property type="entry name" value="Aldose_1/G6P_1-epimerase"/>
</dbReference>
<evidence type="ECO:0000313" key="7">
    <source>
        <dbReference type="Proteomes" id="UP000188246"/>
    </source>
</evidence>
<dbReference type="OrthoDB" id="9779408at2"/>
<dbReference type="Pfam" id="PF01263">
    <property type="entry name" value="Aldose_epim"/>
    <property type="match status" value="1"/>
</dbReference>
<sequence>MLTESFGQTSQGESVSLYWLENDILRVALTDLGASLVKVLVKTPQNQEIDVVLGYDTATEYELENDIFIGSVVGRHANRIAQARFELDGQIYQLKANQETNNLHSGPDFYRTRRWHVVDGNETEVTFELVSPDQDQGFPGELTMRVTYRLIEGVLSVSFTGLSTANTIFNPTHHSYFNLNGHDSGTVLGHYVKLNAQAYTPVHDNLAIPTGEIKSVIGTPFDFTHGKTLGKDIDSDDVQLEYAKGYDHNFVLGNRVGELTTVGTVTGEQTRIQLTVKTTLPGCHLYTGNFISERTGKGGAIYRERTGVCLETQFFPNAINTPGFTAPILLAKQPVIYETEFCFTTH</sequence>
<dbReference type="Gene3D" id="2.70.98.10">
    <property type="match status" value="1"/>
</dbReference>
<dbReference type="PANTHER" id="PTHR10091:SF0">
    <property type="entry name" value="GALACTOSE MUTAROTASE"/>
    <property type="match status" value="1"/>
</dbReference>
<dbReference type="GO" id="GO:0030246">
    <property type="term" value="F:carbohydrate binding"/>
    <property type="evidence" value="ECO:0007669"/>
    <property type="project" value="InterPro"/>
</dbReference>
<dbReference type="InterPro" id="IPR047215">
    <property type="entry name" value="Galactose_mutarotase-like"/>
</dbReference>
<accession>A0A1Q2D7D8</accession>
<dbReference type="CDD" id="cd09019">
    <property type="entry name" value="galactose_mutarotase_like"/>
    <property type="match status" value="1"/>
</dbReference>
<dbReference type="Proteomes" id="UP000188246">
    <property type="component" value="Chromosome"/>
</dbReference>
<keyword evidence="7" id="KW-1185">Reference proteome</keyword>
<comment type="pathway">
    <text evidence="1 5">Carbohydrate metabolism; hexose metabolism.</text>
</comment>
<proteinExistence type="inferred from homology"/>
<dbReference type="GO" id="GO:0033499">
    <property type="term" value="P:galactose catabolic process via UDP-galactose, Leloir pathway"/>
    <property type="evidence" value="ECO:0007669"/>
    <property type="project" value="TreeGrafter"/>
</dbReference>
<dbReference type="NCBIfam" id="NF008277">
    <property type="entry name" value="PRK11055.1"/>
    <property type="match status" value="1"/>
</dbReference>
<dbReference type="InterPro" id="IPR014718">
    <property type="entry name" value="GH-type_carb-bd"/>
</dbReference>
<dbReference type="GO" id="GO:0004034">
    <property type="term" value="F:aldose 1-epimerase activity"/>
    <property type="evidence" value="ECO:0007669"/>
    <property type="project" value="UniProtKB-EC"/>
</dbReference>
<comment type="catalytic activity">
    <reaction evidence="5">
        <text>alpha-D-glucose = beta-D-glucose</text>
        <dbReference type="Rhea" id="RHEA:10264"/>
        <dbReference type="ChEBI" id="CHEBI:15903"/>
        <dbReference type="ChEBI" id="CHEBI:17925"/>
        <dbReference type="EC" id="5.1.3.3"/>
    </reaction>
</comment>
<reference evidence="6 7" key="1">
    <citation type="journal article" date="2010" name="Int. J. Syst. Evol. Microbiol.">
        <title>Vagococcus penaei sp. nov., isolated from spoilage microbiota of cooked shrimp (Penaeus vannamei).</title>
        <authorList>
            <person name="Jaffres E."/>
            <person name="Prevost H."/>
            <person name="Rossero A."/>
            <person name="Joffraud J.J."/>
            <person name="Dousset X."/>
        </authorList>
    </citation>
    <scope>NUCLEOTIDE SEQUENCE [LARGE SCALE GENOMIC DNA]</scope>
    <source>
        <strain evidence="6 7">CD276</strain>
    </source>
</reference>
<evidence type="ECO:0000256" key="2">
    <source>
        <dbReference type="ARBA" id="ARBA00006206"/>
    </source>
</evidence>